<gene>
    <name evidence="1" type="ORF">PG994_009938</name>
</gene>
<proteinExistence type="predicted"/>
<evidence type="ECO:0000313" key="2">
    <source>
        <dbReference type="Proteomes" id="UP001480595"/>
    </source>
</evidence>
<keyword evidence="2" id="KW-1185">Reference proteome</keyword>
<name>A0ABR1TNG5_9PEZI</name>
<protein>
    <submittedName>
        <fullName evidence="1">Uncharacterized protein</fullName>
    </submittedName>
</protein>
<sequence length="73" mass="8483">MPRQNSESILMSPNRNCEKDWIRRRAHFRVLIKSPIQTLASSESRDEIAMVICAWNNEEKAIWLHGGQKMAVC</sequence>
<dbReference type="GeneID" id="92094410"/>
<reference evidence="1 2" key="1">
    <citation type="submission" date="2023-01" db="EMBL/GenBank/DDBJ databases">
        <title>Analysis of 21 Apiospora genomes using comparative genomics revels a genus with tremendous synthesis potential of carbohydrate active enzymes and secondary metabolites.</title>
        <authorList>
            <person name="Sorensen T."/>
        </authorList>
    </citation>
    <scope>NUCLEOTIDE SEQUENCE [LARGE SCALE GENOMIC DNA]</scope>
    <source>
        <strain evidence="1 2">CBS 135458</strain>
    </source>
</reference>
<accession>A0ABR1TNG5</accession>
<evidence type="ECO:0000313" key="1">
    <source>
        <dbReference type="EMBL" id="KAK8048208.1"/>
    </source>
</evidence>
<dbReference type="RefSeq" id="XP_066710457.1">
    <property type="nucleotide sequence ID" value="XM_066861347.1"/>
</dbReference>
<dbReference type="Proteomes" id="UP001480595">
    <property type="component" value="Unassembled WGS sequence"/>
</dbReference>
<organism evidence="1 2">
    <name type="scientific">Apiospora phragmitis</name>
    <dbReference type="NCBI Taxonomy" id="2905665"/>
    <lineage>
        <taxon>Eukaryota</taxon>
        <taxon>Fungi</taxon>
        <taxon>Dikarya</taxon>
        <taxon>Ascomycota</taxon>
        <taxon>Pezizomycotina</taxon>
        <taxon>Sordariomycetes</taxon>
        <taxon>Xylariomycetidae</taxon>
        <taxon>Amphisphaeriales</taxon>
        <taxon>Apiosporaceae</taxon>
        <taxon>Apiospora</taxon>
    </lineage>
</organism>
<dbReference type="EMBL" id="JAQQWL010000011">
    <property type="protein sequence ID" value="KAK8048208.1"/>
    <property type="molecule type" value="Genomic_DNA"/>
</dbReference>
<comment type="caution">
    <text evidence="1">The sequence shown here is derived from an EMBL/GenBank/DDBJ whole genome shotgun (WGS) entry which is preliminary data.</text>
</comment>